<organism evidence="6 7">
    <name type="scientific">Thermoanaerobaculum aquaticum</name>
    <dbReference type="NCBI Taxonomy" id="1312852"/>
    <lineage>
        <taxon>Bacteria</taxon>
        <taxon>Pseudomonadati</taxon>
        <taxon>Acidobacteriota</taxon>
        <taxon>Thermoanaerobaculia</taxon>
        <taxon>Thermoanaerobaculales</taxon>
        <taxon>Thermoanaerobaculaceae</taxon>
        <taxon>Thermoanaerobaculum</taxon>
    </lineage>
</organism>
<dbReference type="AlphaFoldDB" id="A0A062XZ96"/>
<evidence type="ECO:0000313" key="7">
    <source>
        <dbReference type="Proteomes" id="UP000027284"/>
    </source>
</evidence>
<dbReference type="GO" id="GO:0006412">
    <property type="term" value="P:translation"/>
    <property type="evidence" value="ECO:0007669"/>
    <property type="project" value="UniProtKB-UniRule"/>
</dbReference>
<dbReference type="GO" id="GO:0003735">
    <property type="term" value="F:structural constituent of ribosome"/>
    <property type="evidence" value="ECO:0007669"/>
    <property type="project" value="InterPro"/>
</dbReference>
<keyword evidence="4" id="KW-0694">RNA-binding</keyword>
<keyword evidence="4" id="KW-0699">rRNA-binding</keyword>
<comment type="function">
    <text evidence="4">Binds as a heterodimer with protein bS6 to the central domain of the 16S rRNA, where it helps stabilize the platform of the 30S subunit.</text>
</comment>
<reference evidence="6 7" key="1">
    <citation type="submission" date="2014-04" db="EMBL/GenBank/DDBJ databases">
        <title>The Genome Sequence of Thermoanaerobaculum aquaticum MP-01, The First Cultivated Group 23 Acidobacterium.</title>
        <authorList>
            <person name="Stamps B.W."/>
            <person name="Losey N.A."/>
            <person name="Lawson P.A."/>
            <person name="Stevenson B.S."/>
        </authorList>
    </citation>
    <scope>NUCLEOTIDE SEQUENCE [LARGE SCALE GENOMIC DNA]</scope>
    <source>
        <strain evidence="6 7">MP-01</strain>
    </source>
</reference>
<evidence type="ECO:0000256" key="5">
    <source>
        <dbReference type="RuleBase" id="RU003910"/>
    </source>
</evidence>
<keyword evidence="2 4" id="KW-0689">Ribosomal protein</keyword>
<dbReference type="Gene3D" id="4.10.640.10">
    <property type="entry name" value="Ribosomal protein S18"/>
    <property type="match status" value="1"/>
</dbReference>
<accession>A0A062XZ96</accession>
<dbReference type="OrthoDB" id="9812008at2"/>
<dbReference type="InterPro" id="IPR001648">
    <property type="entry name" value="Ribosomal_bS18"/>
</dbReference>
<comment type="similarity">
    <text evidence="1 4 5">Belongs to the bacterial ribosomal protein bS18 family.</text>
</comment>
<evidence type="ECO:0000256" key="4">
    <source>
        <dbReference type="HAMAP-Rule" id="MF_00270"/>
    </source>
</evidence>
<gene>
    <name evidence="4" type="primary">rpsR</name>
    <name evidence="6" type="ORF">EG19_08985</name>
</gene>
<proteinExistence type="inferred from homology"/>
<dbReference type="EMBL" id="JMFG01000004">
    <property type="protein sequence ID" value="KDA54774.1"/>
    <property type="molecule type" value="Genomic_DNA"/>
</dbReference>
<dbReference type="GO" id="GO:0022627">
    <property type="term" value="C:cytosolic small ribosomal subunit"/>
    <property type="evidence" value="ECO:0007669"/>
    <property type="project" value="TreeGrafter"/>
</dbReference>
<comment type="subunit">
    <text evidence="4">Part of the 30S ribosomal subunit. Forms a tight heterodimer with protein bS6.</text>
</comment>
<dbReference type="RefSeq" id="WP_038046653.1">
    <property type="nucleotide sequence ID" value="NZ_JMFG01000004.1"/>
</dbReference>
<sequence>MSKKKFLSKRKKVCKFTAEGIDYIDYKDVELLRQFTPVSGKILPRRVSGTSPIYQRKLTRAIKRARIMALLPFVGD</sequence>
<dbReference type="PANTHER" id="PTHR13479">
    <property type="entry name" value="30S RIBOSOMAL PROTEIN S18"/>
    <property type="match status" value="1"/>
</dbReference>
<evidence type="ECO:0000313" key="6">
    <source>
        <dbReference type="EMBL" id="KDA54774.1"/>
    </source>
</evidence>
<dbReference type="HAMAP" id="MF_00270">
    <property type="entry name" value="Ribosomal_bS18"/>
    <property type="match status" value="1"/>
</dbReference>
<dbReference type="InterPro" id="IPR036870">
    <property type="entry name" value="Ribosomal_bS18_sf"/>
</dbReference>
<evidence type="ECO:0000256" key="3">
    <source>
        <dbReference type="ARBA" id="ARBA00023274"/>
    </source>
</evidence>
<evidence type="ECO:0000256" key="2">
    <source>
        <dbReference type="ARBA" id="ARBA00022980"/>
    </source>
</evidence>
<dbReference type="PRINTS" id="PR00974">
    <property type="entry name" value="RIBOSOMALS18"/>
</dbReference>
<protein>
    <recommendedName>
        <fullName evidence="4">Small ribosomal subunit protein bS18</fullName>
    </recommendedName>
</protein>
<evidence type="ECO:0000256" key="1">
    <source>
        <dbReference type="ARBA" id="ARBA00005589"/>
    </source>
</evidence>
<dbReference type="GO" id="GO:0070181">
    <property type="term" value="F:small ribosomal subunit rRNA binding"/>
    <property type="evidence" value="ECO:0007669"/>
    <property type="project" value="TreeGrafter"/>
</dbReference>
<dbReference type="SUPFAM" id="SSF46911">
    <property type="entry name" value="Ribosomal protein S18"/>
    <property type="match status" value="1"/>
</dbReference>
<dbReference type="NCBIfam" id="TIGR00165">
    <property type="entry name" value="S18"/>
    <property type="match status" value="1"/>
</dbReference>
<dbReference type="Proteomes" id="UP000027284">
    <property type="component" value="Unassembled WGS sequence"/>
</dbReference>
<dbReference type="STRING" id="1312852.EG19_08985"/>
<keyword evidence="3 4" id="KW-0687">Ribonucleoprotein</keyword>
<dbReference type="Pfam" id="PF01084">
    <property type="entry name" value="Ribosomal_S18"/>
    <property type="match status" value="1"/>
</dbReference>
<comment type="caution">
    <text evidence="6">The sequence shown here is derived from an EMBL/GenBank/DDBJ whole genome shotgun (WGS) entry which is preliminary data.</text>
</comment>
<keyword evidence="7" id="KW-1185">Reference proteome</keyword>
<name>A0A062XZ96_9BACT</name>
<dbReference type="PANTHER" id="PTHR13479:SF40">
    <property type="entry name" value="SMALL RIBOSOMAL SUBUNIT PROTEIN BS18M"/>
    <property type="match status" value="1"/>
</dbReference>